<dbReference type="CDD" id="cd03443">
    <property type="entry name" value="PaaI_thioesterase"/>
    <property type="match status" value="1"/>
</dbReference>
<sequence length="143" mass="15606">MTPFEKITTSITAADCNQGIKGFFPELTGIEFTQVTPDEVVAKILLKPAFMAPNGFLHAGLVVTLADTVCAWGTRLHMNPEAKGLTTIELKTNFLSTINEGIITATATPLHVGRKTQVWDAVVKSEKSGKVMAHFRNTQMILY</sequence>
<accession>A0A383AEL6</accession>
<gene>
    <name evidence="3" type="ORF">METZ01_LOCUS458905</name>
</gene>
<dbReference type="InterPro" id="IPR006683">
    <property type="entry name" value="Thioestr_dom"/>
</dbReference>
<protein>
    <recommendedName>
        <fullName evidence="2">Thioesterase domain-containing protein</fullName>
    </recommendedName>
</protein>
<proteinExistence type="predicted"/>
<evidence type="ECO:0000256" key="1">
    <source>
        <dbReference type="ARBA" id="ARBA00022801"/>
    </source>
</evidence>
<dbReference type="InterPro" id="IPR029069">
    <property type="entry name" value="HotDog_dom_sf"/>
</dbReference>
<dbReference type="InterPro" id="IPR003736">
    <property type="entry name" value="PAAI_dom"/>
</dbReference>
<dbReference type="GO" id="GO:0061522">
    <property type="term" value="F:1,4-dihydroxy-2-naphthoyl-CoA thioesterase activity"/>
    <property type="evidence" value="ECO:0007669"/>
    <property type="project" value="TreeGrafter"/>
</dbReference>
<organism evidence="3">
    <name type="scientific">marine metagenome</name>
    <dbReference type="NCBI Taxonomy" id="408172"/>
    <lineage>
        <taxon>unclassified sequences</taxon>
        <taxon>metagenomes</taxon>
        <taxon>ecological metagenomes</taxon>
    </lineage>
</organism>
<dbReference type="PANTHER" id="PTHR43240">
    <property type="entry name" value="1,4-DIHYDROXY-2-NAPHTHOYL-COA THIOESTERASE 1"/>
    <property type="match status" value="1"/>
</dbReference>
<feature type="domain" description="Thioesterase" evidence="2">
    <location>
        <begin position="54"/>
        <end position="130"/>
    </location>
</feature>
<dbReference type="GO" id="GO:0005829">
    <property type="term" value="C:cytosol"/>
    <property type="evidence" value="ECO:0007669"/>
    <property type="project" value="TreeGrafter"/>
</dbReference>
<dbReference type="Pfam" id="PF03061">
    <property type="entry name" value="4HBT"/>
    <property type="match status" value="1"/>
</dbReference>
<dbReference type="SUPFAM" id="SSF54637">
    <property type="entry name" value="Thioesterase/thiol ester dehydrase-isomerase"/>
    <property type="match status" value="1"/>
</dbReference>
<reference evidence="3" key="1">
    <citation type="submission" date="2018-05" db="EMBL/GenBank/DDBJ databases">
        <authorList>
            <person name="Lanie J.A."/>
            <person name="Ng W.-L."/>
            <person name="Kazmierczak K.M."/>
            <person name="Andrzejewski T.M."/>
            <person name="Davidsen T.M."/>
            <person name="Wayne K.J."/>
            <person name="Tettelin H."/>
            <person name="Glass J.I."/>
            <person name="Rusch D."/>
            <person name="Podicherti R."/>
            <person name="Tsui H.-C.T."/>
            <person name="Winkler M.E."/>
        </authorList>
    </citation>
    <scope>NUCLEOTIDE SEQUENCE</scope>
</reference>
<evidence type="ECO:0000313" key="3">
    <source>
        <dbReference type="EMBL" id="SVE06051.1"/>
    </source>
</evidence>
<dbReference type="PANTHER" id="PTHR43240:SF8">
    <property type="entry name" value="PHENYLACETIC ACID DEGRADATION-RELATED PROTEIN"/>
    <property type="match status" value="1"/>
</dbReference>
<name>A0A383AEL6_9ZZZZ</name>
<keyword evidence="1" id="KW-0378">Hydrolase</keyword>
<evidence type="ECO:0000259" key="2">
    <source>
        <dbReference type="Pfam" id="PF03061"/>
    </source>
</evidence>
<dbReference type="Gene3D" id="3.10.129.10">
    <property type="entry name" value="Hotdog Thioesterase"/>
    <property type="match status" value="1"/>
</dbReference>
<dbReference type="EMBL" id="UINC01191414">
    <property type="protein sequence ID" value="SVE06051.1"/>
    <property type="molecule type" value="Genomic_DNA"/>
</dbReference>
<dbReference type="AlphaFoldDB" id="A0A383AEL6"/>
<dbReference type="NCBIfam" id="TIGR00369">
    <property type="entry name" value="unchar_dom_1"/>
    <property type="match status" value="1"/>
</dbReference>